<comment type="similarity">
    <text evidence="2 8">Belongs to the cytochrome P450 family.</text>
</comment>
<evidence type="ECO:0000256" key="8">
    <source>
        <dbReference type="RuleBase" id="RU000461"/>
    </source>
</evidence>
<dbReference type="GO" id="GO:0004497">
    <property type="term" value="F:monooxygenase activity"/>
    <property type="evidence" value="ECO:0007669"/>
    <property type="project" value="UniProtKB-KW"/>
</dbReference>
<dbReference type="PROSITE" id="PS00086">
    <property type="entry name" value="CYTOCHROME_P450"/>
    <property type="match status" value="1"/>
</dbReference>
<dbReference type="OrthoDB" id="1844152at2759"/>
<evidence type="ECO:0000256" key="7">
    <source>
        <dbReference type="PIRSR" id="PIRSR602403-1"/>
    </source>
</evidence>
<dbReference type="Pfam" id="PF00067">
    <property type="entry name" value="p450"/>
    <property type="match status" value="1"/>
</dbReference>
<dbReference type="HOGENOM" id="CLU_022195_0_2_1"/>
<dbReference type="EMBL" id="KN837152">
    <property type="protein sequence ID" value="KIJ39458.1"/>
    <property type="molecule type" value="Genomic_DNA"/>
</dbReference>
<dbReference type="InterPro" id="IPR036396">
    <property type="entry name" value="Cyt_P450_sf"/>
</dbReference>
<comment type="cofactor">
    <cofactor evidence="1 7">
        <name>heme</name>
        <dbReference type="ChEBI" id="CHEBI:30413"/>
    </cofactor>
</comment>
<gene>
    <name evidence="9" type="ORF">M422DRAFT_781036</name>
</gene>
<keyword evidence="5 7" id="KW-0408">Iron</keyword>
<sequence>MNQVYLLGFPLLLSLYLYYNCETRKLRHIPTIGFSSPILSYISAIQFIFKGNKMLQEGYTRYPGQIFKFPYLNRWGVVVNGRRLTEELRKAPDDTMSFEKASEDNLKIRYTMGDQIADDTYHTPIVRTKLTRNIGNLFNEINDEILHSFDVILPSNEWTRYPTMDTIVKIVCRTVNRVFVGLPLCRNQELLDLEANFTLEVVFSAQLMNLAPSFLIPLIGRIRSPAHSIRRATGYLSSLINERRTQAQSNDKAPLFLDWLIEEATEEEQADDRLATRILIMNFASVHTTSSIFVHTLYNLASRTNEYLEPLRAEVQEITSQEGWNINSLSKMRKIDSFIKETLRFNGLGDLIDRKVLKDYTFYNGITVPKGTMISTSTDTIHNDENNYKNAREFIGFRYVDKAVLEGDVTRRRYDIVATSEDFLTFGMGRHACPGRFFAAAVMKLLLAHLVINYDIKLEHEGNPPKNIHIATTRMLPPKAGIMLKKRGL</sequence>
<reference evidence="9 10" key="1">
    <citation type="submission" date="2014-06" db="EMBL/GenBank/DDBJ databases">
        <title>Evolutionary Origins and Diversification of the Mycorrhizal Mutualists.</title>
        <authorList>
            <consortium name="DOE Joint Genome Institute"/>
            <consortium name="Mycorrhizal Genomics Consortium"/>
            <person name="Kohler A."/>
            <person name="Kuo A."/>
            <person name="Nagy L.G."/>
            <person name="Floudas D."/>
            <person name="Copeland A."/>
            <person name="Barry K.W."/>
            <person name="Cichocki N."/>
            <person name="Veneault-Fourrey C."/>
            <person name="LaButti K."/>
            <person name="Lindquist E.A."/>
            <person name="Lipzen A."/>
            <person name="Lundell T."/>
            <person name="Morin E."/>
            <person name="Murat C."/>
            <person name="Riley R."/>
            <person name="Ohm R."/>
            <person name="Sun H."/>
            <person name="Tunlid A."/>
            <person name="Henrissat B."/>
            <person name="Grigoriev I.V."/>
            <person name="Hibbett D.S."/>
            <person name="Martin F."/>
        </authorList>
    </citation>
    <scope>NUCLEOTIDE SEQUENCE [LARGE SCALE GENOMIC DNA]</scope>
    <source>
        <strain evidence="9 10">SS14</strain>
    </source>
</reference>
<accession>A0A0C9U8U1</accession>
<keyword evidence="4 8" id="KW-0560">Oxidoreductase</keyword>
<evidence type="ECO:0000256" key="5">
    <source>
        <dbReference type="ARBA" id="ARBA00023004"/>
    </source>
</evidence>
<dbReference type="CDD" id="cd11041">
    <property type="entry name" value="CYP503A1-like"/>
    <property type="match status" value="1"/>
</dbReference>
<dbReference type="PANTHER" id="PTHR46206:SF1">
    <property type="entry name" value="P450, PUTATIVE (EUROFUNG)-RELATED"/>
    <property type="match status" value="1"/>
</dbReference>
<dbReference type="InterPro" id="IPR001128">
    <property type="entry name" value="Cyt_P450"/>
</dbReference>
<dbReference type="InterPro" id="IPR002403">
    <property type="entry name" value="Cyt_P450_E_grp-IV"/>
</dbReference>
<evidence type="ECO:0000256" key="4">
    <source>
        <dbReference type="ARBA" id="ARBA00023002"/>
    </source>
</evidence>
<evidence type="ECO:0000256" key="1">
    <source>
        <dbReference type="ARBA" id="ARBA00001971"/>
    </source>
</evidence>
<proteinExistence type="inferred from homology"/>
<dbReference type="PANTHER" id="PTHR46206">
    <property type="entry name" value="CYTOCHROME P450"/>
    <property type="match status" value="1"/>
</dbReference>
<feature type="binding site" description="axial binding residue" evidence="7">
    <location>
        <position position="433"/>
    </location>
    <ligand>
        <name>heme</name>
        <dbReference type="ChEBI" id="CHEBI:30413"/>
    </ligand>
    <ligandPart>
        <name>Fe</name>
        <dbReference type="ChEBI" id="CHEBI:18248"/>
    </ligandPart>
</feature>
<evidence type="ECO:0000256" key="6">
    <source>
        <dbReference type="ARBA" id="ARBA00023033"/>
    </source>
</evidence>
<dbReference type="InterPro" id="IPR017972">
    <property type="entry name" value="Cyt_P450_CS"/>
</dbReference>
<name>A0A0C9U8U1_SPHS4</name>
<organism evidence="9 10">
    <name type="scientific">Sphaerobolus stellatus (strain SS14)</name>
    <dbReference type="NCBI Taxonomy" id="990650"/>
    <lineage>
        <taxon>Eukaryota</taxon>
        <taxon>Fungi</taxon>
        <taxon>Dikarya</taxon>
        <taxon>Basidiomycota</taxon>
        <taxon>Agaricomycotina</taxon>
        <taxon>Agaricomycetes</taxon>
        <taxon>Phallomycetidae</taxon>
        <taxon>Geastrales</taxon>
        <taxon>Sphaerobolaceae</taxon>
        <taxon>Sphaerobolus</taxon>
    </lineage>
</organism>
<dbReference type="Gene3D" id="1.10.630.10">
    <property type="entry name" value="Cytochrome P450"/>
    <property type="match status" value="1"/>
</dbReference>
<keyword evidence="10" id="KW-1185">Reference proteome</keyword>
<protein>
    <submittedName>
        <fullName evidence="9">Unplaced genomic scaffold SPHSTscaffold_77, whole genome shotgun sequence</fullName>
    </submittedName>
</protein>
<evidence type="ECO:0000313" key="10">
    <source>
        <dbReference type="Proteomes" id="UP000054279"/>
    </source>
</evidence>
<dbReference type="SUPFAM" id="SSF48264">
    <property type="entry name" value="Cytochrome P450"/>
    <property type="match status" value="1"/>
</dbReference>
<dbReference type="GO" id="GO:0016705">
    <property type="term" value="F:oxidoreductase activity, acting on paired donors, with incorporation or reduction of molecular oxygen"/>
    <property type="evidence" value="ECO:0007669"/>
    <property type="project" value="InterPro"/>
</dbReference>
<evidence type="ECO:0000256" key="2">
    <source>
        <dbReference type="ARBA" id="ARBA00010617"/>
    </source>
</evidence>
<evidence type="ECO:0000256" key="3">
    <source>
        <dbReference type="ARBA" id="ARBA00022723"/>
    </source>
</evidence>
<dbReference type="GO" id="GO:0005506">
    <property type="term" value="F:iron ion binding"/>
    <property type="evidence" value="ECO:0007669"/>
    <property type="project" value="InterPro"/>
</dbReference>
<keyword evidence="6 8" id="KW-0503">Monooxygenase</keyword>
<dbReference type="AlphaFoldDB" id="A0A0C9U8U1"/>
<dbReference type="GO" id="GO:0020037">
    <property type="term" value="F:heme binding"/>
    <property type="evidence" value="ECO:0007669"/>
    <property type="project" value="InterPro"/>
</dbReference>
<keyword evidence="3 7" id="KW-0479">Metal-binding</keyword>
<dbReference type="PRINTS" id="PR00465">
    <property type="entry name" value="EP450IV"/>
</dbReference>
<keyword evidence="7 8" id="KW-0349">Heme</keyword>
<evidence type="ECO:0000313" key="9">
    <source>
        <dbReference type="EMBL" id="KIJ39458.1"/>
    </source>
</evidence>
<dbReference type="Proteomes" id="UP000054279">
    <property type="component" value="Unassembled WGS sequence"/>
</dbReference>